<dbReference type="EMBL" id="BPLR01000771">
    <property type="protein sequence ID" value="GIY97335.1"/>
    <property type="molecule type" value="Genomic_DNA"/>
</dbReference>
<name>A0AAV4XTU9_CAEEX</name>
<evidence type="ECO:0000313" key="2">
    <source>
        <dbReference type="Proteomes" id="UP001054945"/>
    </source>
</evidence>
<protein>
    <submittedName>
        <fullName evidence="1">Uncharacterized protein</fullName>
    </submittedName>
</protein>
<dbReference type="Proteomes" id="UP001054945">
    <property type="component" value="Unassembled WGS sequence"/>
</dbReference>
<dbReference type="AlphaFoldDB" id="A0AAV4XTU9"/>
<reference evidence="1 2" key="1">
    <citation type="submission" date="2021-06" db="EMBL/GenBank/DDBJ databases">
        <title>Caerostris extrusa draft genome.</title>
        <authorList>
            <person name="Kono N."/>
            <person name="Arakawa K."/>
        </authorList>
    </citation>
    <scope>NUCLEOTIDE SEQUENCE [LARGE SCALE GENOMIC DNA]</scope>
</reference>
<evidence type="ECO:0000313" key="1">
    <source>
        <dbReference type="EMBL" id="GIY97335.1"/>
    </source>
</evidence>
<comment type="caution">
    <text evidence="1">The sequence shown here is derived from an EMBL/GenBank/DDBJ whole genome shotgun (WGS) entry which is preliminary data.</text>
</comment>
<keyword evidence="2" id="KW-1185">Reference proteome</keyword>
<gene>
    <name evidence="1" type="ORF">CEXT_336991</name>
</gene>
<proteinExistence type="predicted"/>
<accession>A0AAV4XTU9</accession>
<organism evidence="1 2">
    <name type="scientific">Caerostris extrusa</name>
    <name type="common">Bark spider</name>
    <name type="synonym">Caerostris bankana</name>
    <dbReference type="NCBI Taxonomy" id="172846"/>
    <lineage>
        <taxon>Eukaryota</taxon>
        <taxon>Metazoa</taxon>
        <taxon>Ecdysozoa</taxon>
        <taxon>Arthropoda</taxon>
        <taxon>Chelicerata</taxon>
        <taxon>Arachnida</taxon>
        <taxon>Araneae</taxon>
        <taxon>Araneomorphae</taxon>
        <taxon>Entelegynae</taxon>
        <taxon>Araneoidea</taxon>
        <taxon>Araneidae</taxon>
        <taxon>Caerostris</taxon>
    </lineage>
</organism>
<sequence length="91" mass="10258">MGDLKIFSAQNGTIGKLNRRACRRLRRRRCRCRWYKFTFPDVAGWCRNVLAGVGTKRSLSENCAVFPDASSIMPLSKDLASLARLMGSFTV</sequence>